<dbReference type="Gene3D" id="3.30.300.210">
    <property type="entry name" value="Nutrient germinant receptor protein C, domain 3"/>
    <property type="match status" value="1"/>
</dbReference>
<dbReference type="Proteomes" id="UP001355653">
    <property type="component" value="Unassembled WGS sequence"/>
</dbReference>
<comment type="caution">
    <text evidence="10">The sequence shown here is derived from an EMBL/GenBank/DDBJ whole genome shotgun (WGS) entry which is preliminary data.</text>
</comment>
<keyword evidence="7" id="KW-0449">Lipoprotein</keyword>
<dbReference type="Pfam" id="PF05504">
    <property type="entry name" value="Spore_GerAC"/>
    <property type="match status" value="1"/>
</dbReference>
<evidence type="ECO:0000313" key="10">
    <source>
        <dbReference type="EMBL" id="MEB4795370.1"/>
    </source>
</evidence>
<evidence type="ECO:0000259" key="9">
    <source>
        <dbReference type="Pfam" id="PF25198"/>
    </source>
</evidence>
<dbReference type="EMBL" id="JAROBY010000026">
    <property type="protein sequence ID" value="MEB4795370.1"/>
    <property type="molecule type" value="Genomic_DNA"/>
</dbReference>
<dbReference type="Pfam" id="PF25198">
    <property type="entry name" value="Spore_GerAC_N"/>
    <property type="match status" value="1"/>
</dbReference>
<accession>A0ABU6DC89</accession>
<sequence>MMVIKLCSKLKSVRYFVTFISLLLLTGCWSRIEINDHAFVTAMYIDYPEEGVYEVSLGFPLPNRMSTGMGLSGTAKGNPYSIVTKRGESIPVAIRKIRSDLSREISWGHCRVIVVGRKMAEFGINQLLEFTAREPNFHTKSFLFVSPTSGRDIGNLTPVFERLPSEVLREYAQRNVTLGATIKDFLEAEASGGDMVTGLLTIGQTEMVSEEGKMSTWVGTDGAALFRSGVMVGTLDVIGMRAGLWLNGKMKSSMNSIKSPTDGKTISFLIQTSNSSIKPWINGDQFGFDIHIEADNDVLSSESNIDLMDPEQLKVLEELLSEQLKGRILRTLQTTQSEEVDVFNFGRILGWRYPKVWQQMKGNWREHYKKCEFHVSTQIFVKRTGAEKNAVIRNIKE</sequence>
<evidence type="ECO:0000256" key="6">
    <source>
        <dbReference type="ARBA" id="ARBA00023139"/>
    </source>
</evidence>
<keyword evidence="4" id="KW-0732">Signal</keyword>
<evidence type="ECO:0000256" key="1">
    <source>
        <dbReference type="ARBA" id="ARBA00004635"/>
    </source>
</evidence>
<evidence type="ECO:0000256" key="7">
    <source>
        <dbReference type="ARBA" id="ARBA00023288"/>
    </source>
</evidence>
<name>A0ABU6DC89_9BACL</name>
<comment type="similarity">
    <text evidence="2">Belongs to the GerABKC lipoprotein family.</text>
</comment>
<evidence type="ECO:0000256" key="2">
    <source>
        <dbReference type="ARBA" id="ARBA00007886"/>
    </source>
</evidence>
<keyword evidence="6" id="KW-0564">Palmitate</keyword>
<evidence type="ECO:0000259" key="8">
    <source>
        <dbReference type="Pfam" id="PF05504"/>
    </source>
</evidence>
<dbReference type="InterPro" id="IPR057336">
    <property type="entry name" value="GerAC_N"/>
</dbReference>
<dbReference type="RefSeq" id="WP_127454918.1">
    <property type="nucleotide sequence ID" value="NZ_JAROBY010000026.1"/>
</dbReference>
<dbReference type="PROSITE" id="PS51257">
    <property type="entry name" value="PROKAR_LIPOPROTEIN"/>
    <property type="match status" value="1"/>
</dbReference>
<dbReference type="PANTHER" id="PTHR35789:SF1">
    <property type="entry name" value="SPORE GERMINATION PROTEIN B3"/>
    <property type="match status" value="1"/>
</dbReference>
<dbReference type="InterPro" id="IPR038501">
    <property type="entry name" value="Spore_GerAC_C_sf"/>
</dbReference>
<organism evidence="10 11">
    <name type="scientific">Paenibacillus chondroitinus</name>
    <dbReference type="NCBI Taxonomy" id="59842"/>
    <lineage>
        <taxon>Bacteria</taxon>
        <taxon>Bacillati</taxon>
        <taxon>Bacillota</taxon>
        <taxon>Bacilli</taxon>
        <taxon>Bacillales</taxon>
        <taxon>Paenibacillaceae</taxon>
        <taxon>Paenibacillus</taxon>
    </lineage>
</organism>
<keyword evidence="11" id="KW-1185">Reference proteome</keyword>
<dbReference type="NCBIfam" id="TIGR02887">
    <property type="entry name" value="spore_ger_x_C"/>
    <property type="match status" value="1"/>
</dbReference>
<feature type="domain" description="Spore germination GerAC-like C-terminal" evidence="8">
    <location>
        <begin position="221"/>
        <end position="385"/>
    </location>
</feature>
<dbReference type="PANTHER" id="PTHR35789">
    <property type="entry name" value="SPORE GERMINATION PROTEIN B3"/>
    <property type="match status" value="1"/>
</dbReference>
<protein>
    <submittedName>
        <fullName evidence="10">Ger(X)C family spore germination protein</fullName>
    </submittedName>
</protein>
<dbReference type="InterPro" id="IPR046953">
    <property type="entry name" value="Spore_GerAC-like_C"/>
</dbReference>
<reference evidence="10 11" key="1">
    <citation type="submission" date="2023-03" db="EMBL/GenBank/DDBJ databases">
        <title>Bacillus Genome Sequencing.</title>
        <authorList>
            <person name="Dunlap C."/>
        </authorList>
    </citation>
    <scope>NUCLEOTIDE SEQUENCE [LARGE SCALE GENOMIC DNA]</scope>
    <source>
        <strain evidence="10 11">NRS-1351</strain>
    </source>
</reference>
<feature type="domain" description="Spore germination protein N-terminal" evidence="9">
    <location>
        <begin position="31"/>
        <end position="201"/>
    </location>
</feature>
<proteinExistence type="inferred from homology"/>
<keyword evidence="3" id="KW-0309">Germination</keyword>
<gene>
    <name evidence="10" type="ORF">P5G65_15805</name>
</gene>
<evidence type="ECO:0000313" key="11">
    <source>
        <dbReference type="Proteomes" id="UP001355653"/>
    </source>
</evidence>
<evidence type="ECO:0000256" key="3">
    <source>
        <dbReference type="ARBA" id="ARBA00022544"/>
    </source>
</evidence>
<evidence type="ECO:0000256" key="4">
    <source>
        <dbReference type="ARBA" id="ARBA00022729"/>
    </source>
</evidence>
<keyword evidence="5" id="KW-0472">Membrane</keyword>
<comment type="subcellular location">
    <subcellularLocation>
        <location evidence="1">Membrane</location>
        <topology evidence="1">Lipid-anchor</topology>
    </subcellularLocation>
</comment>
<evidence type="ECO:0000256" key="5">
    <source>
        <dbReference type="ARBA" id="ARBA00023136"/>
    </source>
</evidence>
<dbReference type="InterPro" id="IPR008844">
    <property type="entry name" value="Spore_GerAC-like"/>
</dbReference>